<dbReference type="PANTHER" id="PTHR10150">
    <property type="entry name" value="DNA REPAIR ENDONUCLEASE XPF"/>
    <property type="match status" value="1"/>
</dbReference>
<keyword evidence="6" id="KW-0378">Hydrolase</keyword>
<dbReference type="Gene3D" id="1.10.150.20">
    <property type="entry name" value="5' to 3' exonuclease, C-terminal subdomain"/>
    <property type="match status" value="1"/>
</dbReference>
<evidence type="ECO:0000256" key="7">
    <source>
        <dbReference type="ARBA" id="ARBA00023125"/>
    </source>
</evidence>
<evidence type="ECO:0000256" key="8">
    <source>
        <dbReference type="ARBA" id="ARBA00023204"/>
    </source>
</evidence>
<comment type="caution">
    <text evidence="13">The sequence shown here is derived from an EMBL/GenBank/DDBJ whole genome shotgun (WGS) entry which is preliminary data.</text>
</comment>
<dbReference type="FunFam" id="3.40.50.10130:FF:000002">
    <property type="entry name" value="DNA repair endonuclease XPF"/>
    <property type="match status" value="1"/>
</dbReference>
<dbReference type="InterPro" id="IPR006166">
    <property type="entry name" value="ERCC4_domain"/>
</dbReference>
<dbReference type="Gene3D" id="3.40.50.10130">
    <property type="match status" value="1"/>
</dbReference>
<dbReference type="GO" id="GO:1901255">
    <property type="term" value="P:nucleotide-excision repair involved in interstrand cross-link repair"/>
    <property type="evidence" value="ECO:0007669"/>
    <property type="project" value="TreeGrafter"/>
</dbReference>
<organism evidence="13 14">
    <name type="scientific">Tilletia horrida</name>
    <dbReference type="NCBI Taxonomy" id="155126"/>
    <lineage>
        <taxon>Eukaryota</taxon>
        <taxon>Fungi</taxon>
        <taxon>Dikarya</taxon>
        <taxon>Basidiomycota</taxon>
        <taxon>Ustilaginomycotina</taxon>
        <taxon>Exobasidiomycetes</taxon>
        <taxon>Tilletiales</taxon>
        <taxon>Tilletiaceae</taxon>
        <taxon>Tilletia</taxon>
    </lineage>
</organism>
<comment type="subcellular location">
    <subcellularLocation>
        <location evidence="1">Nucleus</location>
    </subcellularLocation>
</comment>
<dbReference type="GO" id="GO:0003697">
    <property type="term" value="F:single-stranded DNA binding"/>
    <property type="evidence" value="ECO:0007669"/>
    <property type="project" value="TreeGrafter"/>
</dbReference>
<evidence type="ECO:0000256" key="2">
    <source>
        <dbReference type="ARBA" id="ARBA00010015"/>
    </source>
</evidence>
<keyword evidence="8" id="KW-0234">DNA repair</keyword>
<keyword evidence="14" id="KW-1185">Reference proteome</keyword>
<evidence type="ECO:0000256" key="3">
    <source>
        <dbReference type="ARBA" id="ARBA00022722"/>
    </source>
</evidence>
<evidence type="ECO:0000313" key="14">
    <source>
        <dbReference type="Proteomes" id="UP001176521"/>
    </source>
</evidence>
<feature type="region of interest" description="Disordered" evidence="11">
    <location>
        <begin position="70"/>
        <end position="99"/>
    </location>
</feature>
<gene>
    <name evidence="13" type="primary">rad16</name>
    <name evidence="13" type="ORF">OC842_007012</name>
</gene>
<feature type="region of interest" description="Disordered" evidence="11">
    <location>
        <begin position="457"/>
        <end position="492"/>
    </location>
</feature>
<keyword evidence="4" id="KW-0255">Endonuclease</keyword>
<dbReference type="GO" id="GO:0000110">
    <property type="term" value="C:nucleotide-excision repair factor 1 complex"/>
    <property type="evidence" value="ECO:0007669"/>
    <property type="project" value="TreeGrafter"/>
</dbReference>
<feature type="region of interest" description="Disordered" evidence="11">
    <location>
        <begin position="1091"/>
        <end position="1121"/>
    </location>
</feature>
<evidence type="ECO:0000256" key="11">
    <source>
        <dbReference type="SAM" id="MobiDB-lite"/>
    </source>
</evidence>
<feature type="compositionally biased region" description="Gly residues" evidence="11">
    <location>
        <begin position="1192"/>
        <end position="1220"/>
    </location>
</feature>
<reference evidence="13" key="1">
    <citation type="journal article" date="2023" name="PhytoFront">
        <title>Draft Genome Resources of Seven Strains of Tilletia horrida, Causal Agent of Kernel Smut of Rice.</title>
        <authorList>
            <person name="Khanal S."/>
            <person name="Antony Babu S."/>
            <person name="Zhou X.G."/>
        </authorList>
    </citation>
    <scope>NUCLEOTIDE SEQUENCE</scope>
    <source>
        <strain evidence="13">TX3</strain>
    </source>
</reference>
<keyword evidence="7" id="KW-0238">DNA-binding</keyword>
<name>A0AAN6G552_9BASI</name>
<dbReference type="GO" id="GO:0000014">
    <property type="term" value="F:single-stranded DNA endodeoxyribonuclease activity"/>
    <property type="evidence" value="ECO:0007669"/>
    <property type="project" value="TreeGrafter"/>
</dbReference>
<evidence type="ECO:0000313" key="13">
    <source>
        <dbReference type="EMBL" id="KAK0520718.1"/>
    </source>
</evidence>
<dbReference type="AlphaFoldDB" id="A0AAN6G552"/>
<dbReference type="PANTHER" id="PTHR10150:SF0">
    <property type="entry name" value="DNA REPAIR ENDONUCLEASE XPF"/>
    <property type="match status" value="1"/>
</dbReference>
<evidence type="ECO:0000256" key="6">
    <source>
        <dbReference type="ARBA" id="ARBA00022801"/>
    </source>
</evidence>
<dbReference type="GO" id="GO:0000712">
    <property type="term" value="P:resolution of meiotic recombination intermediates"/>
    <property type="evidence" value="ECO:0007669"/>
    <property type="project" value="TreeGrafter"/>
</dbReference>
<feature type="compositionally biased region" description="Polar residues" evidence="11">
    <location>
        <begin position="468"/>
        <end position="479"/>
    </location>
</feature>
<protein>
    <submittedName>
        <fullName evidence="13">DNA repair protein RAD16</fullName>
    </submittedName>
</protein>
<keyword evidence="9" id="KW-0539">Nucleus</keyword>
<dbReference type="InterPro" id="IPR010994">
    <property type="entry name" value="RuvA_2-like"/>
</dbReference>
<feature type="region of interest" description="Disordered" evidence="11">
    <location>
        <begin position="640"/>
        <end position="721"/>
    </location>
</feature>
<dbReference type="SUPFAM" id="SSF47781">
    <property type="entry name" value="RuvA domain 2-like"/>
    <property type="match status" value="1"/>
</dbReference>
<dbReference type="GO" id="GO:0003684">
    <property type="term" value="F:damaged DNA binding"/>
    <property type="evidence" value="ECO:0007669"/>
    <property type="project" value="TreeGrafter"/>
</dbReference>
<keyword evidence="10" id="KW-0175">Coiled coil</keyword>
<dbReference type="InterPro" id="IPR047520">
    <property type="entry name" value="XPF_nuclease"/>
</dbReference>
<feature type="compositionally biased region" description="Gly residues" evidence="11">
    <location>
        <begin position="656"/>
        <end position="667"/>
    </location>
</feature>
<feature type="region of interest" description="Disordered" evidence="11">
    <location>
        <begin position="507"/>
        <end position="528"/>
    </location>
</feature>
<keyword evidence="5" id="KW-0227">DNA damage</keyword>
<dbReference type="GO" id="GO:0000724">
    <property type="term" value="P:double-strand break repair via homologous recombination"/>
    <property type="evidence" value="ECO:0007669"/>
    <property type="project" value="TreeGrafter"/>
</dbReference>
<dbReference type="SMART" id="SM00891">
    <property type="entry name" value="ERCC4"/>
    <property type="match status" value="1"/>
</dbReference>
<feature type="domain" description="ERCC4" evidence="12">
    <location>
        <begin position="926"/>
        <end position="1006"/>
    </location>
</feature>
<feature type="compositionally biased region" description="Basic and acidic residues" evidence="11">
    <location>
        <begin position="671"/>
        <end position="681"/>
    </location>
</feature>
<feature type="compositionally biased region" description="Gly residues" evidence="11">
    <location>
        <begin position="1097"/>
        <end position="1115"/>
    </location>
</feature>
<proteinExistence type="inferred from homology"/>
<evidence type="ECO:0000256" key="9">
    <source>
        <dbReference type="ARBA" id="ARBA00023242"/>
    </source>
</evidence>
<dbReference type="CDD" id="cd20078">
    <property type="entry name" value="XPF_nuclease_XPF_euk"/>
    <property type="match status" value="1"/>
</dbReference>
<dbReference type="InterPro" id="IPR011335">
    <property type="entry name" value="Restrct_endonuc-II-like"/>
</dbReference>
<feature type="compositionally biased region" description="Basic and acidic residues" evidence="11">
    <location>
        <begin position="80"/>
        <end position="99"/>
    </location>
</feature>
<feature type="coiled-coil region" evidence="10">
    <location>
        <begin position="430"/>
        <end position="457"/>
    </location>
</feature>
<comment type="similarity">
    <text evidence="2">Belongs to the XPF family.</text>
</comment>
<dbReference type="Proteomes" id="UP001176521">
    <property type="component" value="Unassembled WGS sequence"/>
</dbReference>
<evidence type="ECO:0000256" key="1">
    <source>
        <dbReference type="ARBA" id="ARBA00004123"/>
    </source>
</evidence>
<feature type="region of interest" description="Disordered" evidence="11">
    <location>
        <begin position="1189"/>
        <end position="1220"/>
    </location>
</feature>
<evidence type="ECO:0000256" key="10">
    <source>
        <dbReference type="SAM" id="Coils"/>
    </source>
</evidence>
<feature type="compositionally biased region" description="Gly residues" evidence="11">
    <location>
        <begin position="701"/>
        <end position="712"/>
    </location>
</feature>
<keyword evidence="3" id="KW-0540">Nuclease</keyword>
<dbReference type="Pfam" id="PF02732">
    <property type="entry name" value="ERCC4"/>
    <property type="match status" value="1"/>
</dbReference>
<dbReference type="SUPFAM" id="SSF52980">
    <property type="entry name" value="Restriction endonuclease-like"/>
    <property type="match status" value="1"/>
</dbReference>
<sequence length="1220" mass="132051">MTPNVRLTSATPSPADYAAADAAAAQAAAAGGAAGGGSGRAVPTHFLSKTSLLPFHRYIIRTLIPGAVNAPLPSSSSSSGKKDKGKGKEKQRDKDKDKDDIEASDNALVILARGLGLRRIVATVLKIYDGPHNLVIMVNAQPEEEAALAEELTTLGVKRPGLRSVSHEMNAKTRQELYLSGGLLSVTSRILVVDMLNKRIPTHLITGLVVLHAEKVSPTSVEAFIVRIYRQENQDGFLKAFSDDAEHFALGLSPLQTVLRQLQIRKVDLWPRFHQSIVRDLGQRRPDVIELHQPLNRAMLEIQTAIMECLEATLGELKRSSATIDIDDFSVDNAIFRSFDVMVRRQLDPVWHKVGPKTKQLVSDLTTLRSLMNYLLTYDAVTFQSYLETVISTNTTTSAGIARTNPSPWLGLDAANTIFKEAKARVYVGKADEEAMAKREERRKRRRERQIREWAERYAPAKRRANQAEGSSANGSSSRQDAEGNGDPDADVPLDHLLELEEEAEAARLAAEQEARDEEEELQDRLRPSWIPPGIEPVLDELPKWSLLKEVMEEIEAEIHFGVDNESTGDITSPAKNNTILIMTSTDRTCAQVREFLGTMHEPDDHPDVKGLTPGRKMMLRLFRNYFLWKGGLGRLNSNAKAAGGGQQGGNSNSHAGGGSGGAGGSGAQDNRSDAMKRKDAAGNQRGGQPAAKRRRQRGGAAAGAGGPGRGADSGPDADLRVGNAARDEEAQRIDQFINNALKRADADLGPEAGGGADAGAGDAADDAFAEEDEEGMGGPGDRIDEVEFDAFFGMLNMENLVVVRVYRGDEDDKALQELRPRFVIMYDPDLAFIRRVEVFRSGNPGVGIRVYFLLYQNSVEEQRYLSSLRREKDAFEKLIKEKAVMALPLQADGKPAASDANERLLRTINSRIAGGQRVATNERPRIVVDLREFRSSLPSMLHAAGILVLPCTLQVGDYILSKTMCVERKSIPDLLSSFNSGRLYTQCEMMSIHYQHPILLIEFDQDKSFSLQNMGEMKANVRNLTRTTNPAELDLQAKLVILTTAFPRLRIIWSSSPYATSDIFAELKQNFDEPVVEEVQAVGLAEANEGSALDGSGAGGSSTSTGGTGGGTGPTGAESIFNLTPQDMLRSLPGITTKNYRYVMNQVRDLGELCAMSREEIQAVIGSEPGRVLHNFINRNMRDAAMASAAGGAGGGSGSGPGAGAGPGAGGGGSGPGRA</sequence>
<evidence type="ECO:0000256" key="4">
    <source>
        <dbReference type="ARBA" id="ARBA00022759"/>
    </source>
</evidence>
<evidence type="ECO:0000256" key="5">
    <source>
        <dbReference type="ARBA" id="ARBA00022763"/>
    </source>
</evidence>
<accession>A0AAN6G552</accession>
<evidence type="ECO:0000259" key="12">
    <source>
        <dbReference type="SMART" id="SM00891"/>
    </source>
</evidence>
<dbReference type="EMBL" id="JAPDMQ010000757">
    <property type="protein sequence ID" value="KAK0520718.1"/>
    <property type="molecule type" value="Genomic_DNA"/>
</dbReference>